<evidence type="ECO:0000256" key="10">
    <source>
        <dbReference type="ARBA" id="ARBA00023002"/>
    </source>
</evidence>
<evidence type="ECO:0000256" key="15">
    <source>
        <dbReference type="PIRSR" id="PIRSR602401-1"/>
    </source>
</evidence>
<dbReference type="SUPFAM" id="SSF48264">
    <property type="entry name" value="Cytochrome P450"/>
    <property type="match status" value="1"/>
</dbReference>
<dbReference type="PANTHER" id="PTHR24292">
    <property type="entry name" value="CYTOCHROME P450"/>
    <property type="match status" value="1"/>
</dbReference>
<evidence type="ECO:0000256" key="3">
    <source>
        <dbReference type="ARBA" id="ARBA00004406"/>
    </source>
</evidence>
<dbReference type="FunFam" id="1.10.630.10:FF:000042">
    <property type="entry name" value="Cytochrome P450"/>
    <property type="match status" value="1"/>
</dbReference>
<organism evidence="16 17">
    <name type="scientific">Papilio machaon</name>
    <name type="common">Old World swallowtail butterfly</name>
    <dbReference type="NCBI Taxonomy" id="76193"/>
    <lineage>
        <taxon>Eukaryota</taxon>
        <taxon>Metazoa</taxon>
        <taxon>Ecdysozoa</taxon>
        <taxon>Arthropoda</taxon>
        <taxon>Hexapoda</taxon>
        <taxon>Insecta</taxon>
        <taxon>Pterygota</taxon>
        <taxon>Neoptera</taxon>
        <taxon>Endopterygota</taxon>
        <taxon>Lepidoptera</taxon>
        <taxon>Glossata</taxon>
        <taxon>Ditrysia</taxon>
        <taxon>Papilionoidea</taxon>
        <taxon>Papilionidae</taxon>
        <taxon>Papilioninae</taxon>
        <taxon>Papilio</taxon>
    </lineage>
</organism>
<evidence type="ECO:0000256" key="8">
    <source>
        <dbReference type="ARBA" id="ARBA00022824"/>
    </source>
</evidence>
<comment type="similarity">
    <text evidence="4">Belongs to the cytochrome P450 family.</text>
</comment>
<evidence type="ECO:0000256" key="7">
    <source>
        <dbReference type="ARBA" id="ARBA00022723"/>
    </source>
</evidence>
<keyword evidence="11 15" id="KW-0408">Iron</keyword>
<comment type="cofactor">
    <cofactor evidence="1 15">
        <name>heme</name>
        <dbReference type="ChEBI" id="CHEBI:30413"/>
    </cofactor>
</comment>
<evidence type="ECO:0000256" key="2">
    <source>
        <dbReference type="ARBA" id="ARBA00004174"/>
    </source>
</evidence>
<evidence type="ECO:0000256" key="4">
    <source>
        <dbReference type="ARBA" id="ARBA00010617"/>
    </source>
</evidence>
<accession>A0A194QMF9</accession>
<keyword evidence="9" id="KW-0492">Microsome</keyword>
<reference evidence="16 17" key="1">
    <citation type="journal article" date="2015" name="Nat. Commun.">
        <title>Outbred genome sequencing and CRISPR/Cas9 gene editing in butterflies.</title>
        <authorList>
            <person name="Li X."/>
            <person name="Fan D."/>
            <person name="Zhang W."/>
            <person name="Liu G."/>
            <person name="Zhang L."/>
            <person name="Zhao L."/>
            <person name="Fang X."/>
            <person name="Chen L."/>
            <person name="Dong Y."/>
            <person name="Chen Y."/>
            <person name="Ding Y."/>
            <person name="Zhao R."/>
            <person name="Feng M."/>
            <person name="Zhu Y."/>
            <person name="Feng Y."/>
            <person name="Jiang X."/>
            <person name="Zhu D."/>
            <person name="Xiang H."/>
            <person name="Feng X."/>
            <person name="Li S."/>
            <person name="Wang J."/>
            <person name="Zhang G."/>
            <person name="Kronforst M.R."/>
            <person name="Wang W."/>
        </authorList>
    </citation>
    <scope>NUCLEOTIDE SEQUENCE [LARGE SCALE GENOMIC DNA]</scope>
    <source>
        <strain evidence="16">Ya'a_city_454_Pm</strain>
        <tissue evidence="16">Whole body</tissue>
    </source>
</reference>
<evidence type="ECO:0000313" key="16">
    <source>
        <dbReference type="EMBL" id="KPJ06140.1"/>
    </source>
</evidence>
<evidence type="ECO:0000256" key="5">
    <source>
        <dbReference type="ARBA" id="ARBA00012109"/>
    </source>
</evidence>
<dbReference type="CDD" id="cd11056">
    <property type="entry name" value="CYP6-like"/>
    <property type="match status" value="1"/>
</dbReference>
<dbReference type="InterPro" id="IPR036396">
    <property type="entry name" value="Cyt_P450_sf"/>
</dbReference>
<dbReference type="PANTHER" id="PTHR24292:SF45">
    <property type="entry name" value="CYTOCHROME P450 6G1-RELATED"/>
    <property type="match status" value="1"/>
</dbReference>
<dbReference type="EMBL" id="KQ461198">
    <property type="protein sequence ID" value="KPJ06140.1"/>
    <property type="molecule type" value="Genomic_DNA"/>
</dbReference>
<keyword evidence="17" id="KW-1185">Reference proteome</keyword>
<protein>
    <recommendedName>
        <fullName evidence="5">unspecific monooxygenase</fullName>
        <ecNumber evidence="5">1.14.14.1</ecNumber>
    </recommendedName>
</protein>
<evidence type="ECO:0000256" key="14">
    <source>
        <dbReference type="ARBA" id="ARBA00047827"/>
    </source>
</evidence>
<dbReference type="STRING" id="76193.A0A194QMF9"/>
<evidence type="ECO:0000256" key="6">
    <source>
        <dbReference type="ARBA" id="ARBA00022617"/>
    </source>
</evidence>
<evidence type="ECO:0000256" key="13">
    <source>
        <dbReference type="ARBA" id="ARBA00023136"/>
    </source>
</evidence>
<dbReference type="InterPro" id="IPR002401">
    <property type="entry name" value="Cyt_P450_E_grp-I"/>
</dbReference>
<dbReference type="PRINTS" id="PR00385">
    <property type="entry name" value="P450"/>
</dbReference>
<keyword evidence="10" id="KW-0560">Oxidoreductase</keyword>
<evidence type="ECO:0000256" key="11">
    <source>
        <dbReference type="ARBA" id="ARBA00023004"/>
    </source>
</evidence>
<dbReference type="Proteomes" id="UP000053240">
    <property type="component" value="Unassembled WGS sequence"/>
</dbReference>
<dbReference type="PRINTS" id="PR00463">
    <property type="entry name" value="EP450I"/>
</dbReference>
<comment type="catalytic activity">
    <reaction evidence="14">
        <text>an organic molecule + reduced [NADPH--hemoprotein reductase] + O2 = an alcohol + oxidized [NADPH--hemoprotein reductase] + H2O + H(+)</text>
        <dbReference type="Rhea" id="RHEA:17149"/>
        <dbReference type="Rhea" id="RHEA-COMP:11964"/>
        <dbReference type="Rhea" id="RHEA-COMP:11965"/>
        <dbReference type="ChEBI" id="CHEBI:15377"/>
        <dbReference type="ChEBI" id="CHEBI:15378"/>
        <dbReference type="ChEBI" id="CHEBI:15379"/>
        <dbReference type="ChEBI" id="CHEBI:30879"/>
        <dbReference type="ChEBI" id="CHEBI:57618"/>
        <dbReference type="ChEBI" id="CHEBI:58210"/>
        <dbReference type="ChEBI" id="CHEBI:142491"/>
        <dbReference type="EC" id="1.14.14.1"/>
    </reaction>
</comment>
<dbReference type="GO" id="GO:0016712">
    <property type="term" value="F:oxidoreductase activity, acting on paired donors, with incorporation or reduction of molecular oxygen, reduced flavin or flavoprotein as one donor, and incorporation of one atom of oxygen"/>
    <property type="evidence" value="ECO:0007669"/>
    <property type="project" value="UniProtKB-EC"/>
</dbReference>
<dbReference type="PROSITE" id="PS00086">
    <property type="entry name" value="CYTOCHROME_P450"/>
    <property type="match status" value="1"/>
</dbReference>
<keyword evidence="12" id="KW-0503">Monooxygenase</keyword>
<dbReference type="InParanoid" id="A0A194QMF9"/>
<dbReference type="Pfam" id="PF00067">
    <property type="entry name" value="p450"/>
    <property type="match status" value="1"/>
</dbReference>
<dbReference type="InterPro" id="IPR050476">
    <property type="entry name" value="Insect_CytP450_Detox"/>
</dbReference>
<dbReference type="EC" id="1.14.14.1" evidence="5"/>
<feature type="binding site" description="axial binding residue" evidence="15">
    <location>
        <position position="1730"/>
    </location>
    <ligand>
        <name>heme</name>
        <dbReference type="ChEBI" id="CHEBI:30413"/>
    </ligand>
    <ligandPart>
        <name>Fe</name>
        <dbReference type="ChEBI" id="CHEBI:18248"/>
    </ligandPart>
</feature>
<keyword evidence="8" id="KW-0256">Endoplasmic reticulum</keyword>
<gene>
    <name evidence="16" type="ORF">RR48_14582</name>
</gene>
<dbReference type="GO" id="GO:0005789">
    <property type="term" value="C:endoplasmic reticulum membrane"/>
    <property type="evidence" value="ECO:0007669"/>
    <property type="project" value="UniProtKB-SubCell"/>
</dbReference>
<comment type="subcellular location">
    <subcellularLocation>
        <location evidence="3">Endoplasmic reticulum membrane</location>
        <topology evidence="3">Peripheral membrane protein</topology>
    </subcellularLocation>
    <subcellularLocation>
        <location evidence="2">Microsome membrane</location>
        <topology evidence="2">Peripheral membrane protein</topology>
    </subcellularLocation>
</comment>
<keyword evidence="7 15" id="KW-0479">Metal-binding</keyword>
<keyword evidence="13" id="KW-0472">Membrane</keyword>
<evidence type="ECO:0000256" key="1">
    <source>
        <dbReference type="ARBA" id="ARBA00001971"/>
    </source>
</evidence>
<proteinExistence type="inferred from homology"/>
<evidence type="ECO:0000256" key="12">
    <source>
        <dbReference type="ARBA" id="ARBA00023033"/>
    </source>
</evidence>
<keyword evidence="6 15" id="KW-0349">Heme</keyword>
<dbReference type="GO" id="GO:0005506">
    <property type="term" value="F:iron ion binding"/>
    <property type="evidence" value="ECO:0007669"/>
    <property type="project" value="InterPro"/>
</dbReference>
<evidence type="ECO:0000256" key="9">
    <source>
        <dbReference type="ARBA" id="ARBA00022848"/>
    </source>
</evidence>
<name>A0A194QMF9_PAPMA</name>
<dbReference type="SUPFAM" id="SSF48371">
    <property type="entry name" value="ARM repeat"/>
    <property type="match status" value="2"/>
</dbReference>
<dbReference type="InterPro" id="IPR001128">
    <property type="entry name" value="Cyt_P450"/>
</dbReference>
<dbReference type="InterPro" id="IPR016024">
    <property type="entry name" value="ARM-type_fold"/>
</dbReference>
<sequence>MGINKILNDLKEIKNKVDTEALVLYDDVVDTLYFLKTVESENDLVPPLIFGSSTSSESTQGINGDNYNSPHHEDLTNQQDLFSLKYDRKADSSTMSTTSDGINVLLFPWVDICPSDLKTIVLLEDALKVVKSIRRCCRFICDVFLKDFPPEIFLNRPTIVNILVMIADGQQTGHPREALYVLLCITQALHQRLEQLFSIELVHTKNKVSIEVKESYDEVNAELEKIAGGGNLHGAEDSLTPLRQIPAPIFALNTAHSVLSIMSRSIVLLDPNENEVLSMRELNTCLDLIDSLIQLLLKCVSEQFWIAEHSYKTHKDIAHKTCMLMRMFGDLLIKYRKSFMENTDRDHHRLAWLRLMSIAEKLLDWAKSSPIPPSSMIVALQAAQLDPVIELLYPDLSRRINDSLSNCKSVLDQEHKNKYKALKDLYTSMDFAVKFMKNKKIDRNLKEVLIEIQNSIPILGLQHSEVFLEDICNILLVKTNNLSDDNDWSVVRNIALKLMSHNIEWVKVKFYQKLEVMVNSILFSNEVYQSNEQCLMLLCDVGILTEICCHGLSSNLEQVRSSASEIMQYLLRGRLVLSESCWWRLLASLLPILPLLHVYAAHDTPIGKAICKSLEPDIVERMGVSFAEMVSGLTRLLFVKCVVVQLEAAHSLCRLLDDDRYLPPRESLRSDLLLNALRRVEPEEFNLDSSSCFTKSPQTAGLVQMLEVLKQDLRWEGVGKSYVAITSRPSLEPSLRRSTLQQLAVLLRQHDTHDIFLQHDGVNLIVSLLRLSLMVEDYLAFPECAISCVSVLNSVCFTSRHNLVKITDLPLLLLRVILVFPSNESCVLMSAQILSLVAWSGFVLQDIDSSRQKVPALPYCVTERTSLPYHVNSYWNTSPNAEHCTLEWLLSEDEWRRCVRIRWWCTWAGGVRAVRTALAALPPLPAPAPSPHDLALMRSSCVLHSSTKGLLALENATSHAQVLEALALLQSHTSLVSSSSTSLTEYGSLPWQHVRRFLCAPPASANDTALLTALLRFIVAYMDNVPSCRATMGWIVSYFICNDVAVISLLSRDRLYPQQTSQEDIEVIQLHIHIVKVIWRCVRLLDIQDDYDAKRMESLLKILLSCLENIDIKNFHMQGYLNEVMRCIRYALYSRYCHLSEDTLIEALNILTKTFSNCGVGSGFKSQGCKLDALLALMAILRQIYENDVPVQRWSEAWCGGALQAAAACVRGERAALRAAALHVMAALAHYTQLLPHLLQCISSESICHYALEILLRCGEANIVRAAAASLLAAVTARSTPHSTVYRASQYVVMRWKFCCDVVKQISFAPRRPRCWPLSLLAPHHTQRKVPYREPCPIFGNFGATLTMRRSYTNMLQFFYDTFREEKYVGIFQARRPTLFVIDLDIVKNIFIKDFACFSDRISVSTDTQREPLLRNLANMSGAEWKAMRHIVTPTFSSAKMKAMFPLVADCASSLKIALSREALVDVDVPKLMSRFTTDVIGSCAFGVDPGSLKNPDSPFLAMSQRMFKTDRTTVLKRYCRTFFPKLFKFLNLRTYSWEVETFFTNIISQVLEERRRTGVQRNDFLQLMLNMQKTETEFYMTDELITSNSFIFMLAGLETSATTLSFCLYELAKDPDLQNKVRQEIIDCTERYGGLNYDAVCAMRLVVQTAMETLRLHPPTPLTTRLCTAPCTLSSELKVKVKDAVLIPLHCIQKDPRYFTDPDKFDPERFKEDFNPPAFMAFGEGPRSCPGARFAQLIVSAGLAAVLSGYQVQPCARTTPTIQYDPRSVFENDIIQHIKEADFLESCLQIFIDFCDEKKYQNYLQPNMPLSVLERRSELEVRARKSGELRLSPSEEVIQPPPSVDLVVAVADVLHNISAFKHCPVDLWNEQGVYRVMFRCASWSCGSLEQRHRVRAAVCRALAAAATRKCVRASLANTKDCLVNLLLTLTMTEEGDNEEMSARMQTFSLLAALLPERSAGDVVWTELTDRQAMPFFTILMHSLQTDDDELQDAAMHCLTQLIKSASNKKNADKTSDEYFIEFFSNMKCESVVQSARSGAGDSGRDDCQPDYLCEELCKLLIYIFQDLFDKRKCDASQEDAWVRVSSCLCVLVSWCARCRAYGAHRQLPRALLAALRATRDHLTMHGKPADVIRNANHEPVLDTLYWLLTLINSLMLDCPAAKEAFADNITCSLNKLWPWCMMTEQLRTAIMHLLVTFTNDCPKAWSCMCACVGGRNLVGEVCRVVGRGGGPLLPALRTLRHCAAHHHCRAILLKSEVLSFMSKTCGRGASWSAACVAWARLCTALARYSDGGAALLALPALRPPHPRLLPALAHTAHHHRATFLHAPDLLEFLSAALLTGSTMEVVLAARAAWALAANNHRAKLVLRGAGVTSAVQSALQRHQRSTAEDAQQALQLLTYTYNVLQAT</sequence>
<dbReference type="Gene3D" id="1.10.630.10">
    <property type="entry name" value="Cytochrome P450"/>
    <property type="match status" value="1"/>
</dbReference>
<evidence type="ECO:0000313" key="17">
    <source>
        <dbReference type="Proteomes" id="UP000053240"/>
    </source>
</evidence>
<dbReference type="InterPro" id="IPR017972">
    <property type="entry name" value="Cyt_P450_CS"/>
</dbReference>
<dbReference type="GO" id="GO:0020037">
    <property type="term" value="F:heme binding"/>
    <property type="evidence" value="ECO:0007669"/>
    <property type="project" value="InterPro"/>
</dbReference>